<comment type="caution">
    <text evidence="2">The sequence shown here is derived from an EMBL/GenBank/DDBJ whole genome shotgun (WGS) entry which is preliminary data.</text>
</comment>
<protein>
    <recommendedName>
        <fullName evidence="4">Porin</fullName>
    </recommendedName>
</protein>
<evidence type="ECO:0008006" key="4">
    <source>
        <dbReference type="Google" id="ProtNLM"/>
    </source>
</evidence>
<gene>
    <name evidence="2" type="ORF">J2W95_000724</name>
</gene>
<feature type="signal peptide" evidence="1">
    <location>
        <begin position="1"/>
        <end position="19"/>
    </location>
</feature>
<feature type="chain" id="PRO_5046628628" description="Porin" evidence="1">
    <location>
        <begin position="20"/>
        <end position="468"/>
    </location>
</feature>
<evidence type="ECO:0000256" key="1">
    <source>
        <dbReference type="SAM" id="SignalP"/>
    </source>
</evidence>
<organism evidence="2 3">
    <name type="scientific">Flavobacterium granuli</name>
    <dbReference type="NCBI Taxonomy" id="280093"/>
    <lineage>
        <taxon>Bacteria</taxon>
        <taxon>Pseudomonadati</taxon>
        <taxon>Bacteroidota</taxon>
        <taxon>Flavobacteriia</taxon>
        <taxon>Flavobacteriales</taxon>
        <taxon>Flavobacteriaceae</taxon>
        <taxon>Flavobacterium</taxon>
    </lineage>
</organism>
<dbReference type="EMBL" id="JAVDTX010000001">
    <property type="protein sequence ID" value="MDR6844044.1"/>
    <property type="molecule type" value="Genomic_DNA"/>
</dbReference>
<proteinExistence type="predicted"/>
<accession>A0ABU1RZ60</accession>
<dbReference type="RefSeq" id="WP_310004031.1">
    <property type="nucleotide sequence ID" value="NZ_JAVDTX010000001.1"/>
</dbReference>
<evidence type="ECO:0000313" key="2">
    <source>
        <dbReference type="EMBL" id="MDR6844044.1"/>
    </source>
</evidence>
<reference evidence="2 3" key="1">
    <citation type="submission" date="2023-07" db="EMBL/GenBank/DDBJ databases">
        <title>Sorghum-associated microbial communities from plants grown in Nebraska, USA.</title>
        <authorList>
            <person name="Schachtman D."/>
        </authorList>
    </citation>
    <scope>NUCLEOTIDE SEQUENCE [LARGE SCALE GENOMIC DNA]</scope>
    <source>
        <strain evidence="2 3">BE124</strain>
    </source>
</reference>
<dbReference type="Proteomes" id="UP001261871">
    <property type="component" value="Unassembled WGS sequence"/>
</dbReference>
<keyword evidence="1" id="KW-0732">Signal</keyword>
<evidence type="ECO:0000313" key="3">
    <source>
        <dbReference type="Proteomes" id="UP001261871"/>
    </source>
</evidence>
<name>A0ABU1RZ60_9FLAO</name>
<keyword evidence="3" id="KW-1185">Reference proteome</keyword>
<sequence length="468" mass="51514">MKKTVLTIVGILSFAAVDAQVSFGKIQNQIPRSKEGLNVFDVQKNDVPYEGISVDLGGALALQFQGLNSFNDQREGTYTAPNGALISGNAGTGGYRLNNLQNNFNLPAANLVFGAQLADGVRVNLDIYLSSRHHNETWVKGGYLQIDKLDFIKKDFLAGIMKYTTIKVGQMENNYGDSHFRRTDNGNALLNPFIEANIMDSFETEMGMEIYYNREGLVSMIGITNGKLNQGVAEFVASDPTTSAPDPNTTVSPTILAKLGYDKQLNEDLRIRITGSYNHNANMSANPWGSDRAGSRYFGVMSHQAYTYNATPVANNFDPTANASTGRFSPGYANWYTAFMINPFVKYRGLEFFGTLEFTSGGDKKGTDESRSVDQYAADLIYRFGDAEKFFVGARYNIVSGELASQTQKVNVDRFEASAGWFMTKNIVAKLAYTNQNYSDYSQTSGNSLNDLYGGSFEGIMFEAAISF</sequence>